<keyword evidence="3" id="KW-0472">Membrane</keyword>
<dbReference type="AlphaFoldDB" id="A0A0R2KKQ3"/>
<protein>
    <recommendedName>
        <fullName evidence="6">Type II secretion system protein</fullName>
    </recommendedName>
</protein>
<dbReference type="PATRIC" id="fig|1122146.4.peg.1121"/>
<name>A0A0R2KKQ3_9LACO</name>
<reference evidence="4 5" key="1">
    <citation type="journal article" date="2015" name="Genome Announc.">
        <title>Expanding the biotechnology potential of lactobacilli through comparative genomics of 213 strains and associated genera.</title>
        <authorList>
            <person name="Sun Z."/>
            <person name="Harris H.M."/>
            <person name="McCann A."/>
            <person name="Guo C."/>
            <person name="Argimon S."/>
            <person name="Zhang W."/>
            <person name="Yang X."/>
            <person name="Jeffery I.B."/>
            <person name="Cooney J.C."/>
            <person name="Kagawa T.F."/>
            <person name="Liu W."/>
            <person name="Song Y."/>
            <person name="Salvetti E."/>
            <person name="Wrobel A."/>
            <person name="Rasinkangas P."/>
            <person name="Parkhill J."/>
            <person name="Rea M.C."/>
            <person name="O'Sullivan O."/>
            <person name="Ritari J."/>
            <person name="Douillard F.P."/>
            <person name="Paul Ross R."/>
            <person name="Yang R."/>
            <person name="Briner A.E."/>
            <person name="Felis G.E."/>
            <person name="de Vos W.M."/>
            <person name="Barrangou R."/>
            <person name="Klaenhammer T.R."/>
            <person name="Caufield P.W."/>
            <person name="Cui Y."/>
            <person name="Zhang H."/>
            <person name="O'Toole P.W."/>
        </authorList>
    </citation>
    <scope>NUCLEOTIDE SEQUENCE [LARGE SCALE GENOMIC DNA]</scope>
    <source>
        <strain evidence="4 5">DSM 22408</strain>
    </source>
</reference>
<evidence type="ECO:0008006" key="6">
    <source>
        <dbReference type="Google" id="ProtNLM"/>
    </source>
</evidence>
<organism evidence="4 5">
    <name type="scientific">Ligilactobacillus ceti DSM 22408</name>
    <dbReference type="NCBI Taxonomy" id="1122146"/>
    <lineage>
        <taxon>Bacteria</taxon>
        <taxon>Bacillati</taxon>
        <taxon>Bacillota</taxon>
        <taxon>Bacilli</taxon>
        <taxon>Lactobacillales</taxon>
        <taxon>Lactobacillaceae</taxon>
        <taxon>Ligilactobacillus</taxon>
    </lineage>
</organism>
<evidence type="ECO:0000313" key="4">
    <source>
        <dbReference type="EMBL" id="KRN89966.1"/>
    </source>
</evidence>
<dbReference type="InterPro" id="IPR012902">
    <property type="entry name" value="N_methyl_site"/>
</dbReference>
<dbReference type="GO" id="GO:0030420">
    <property type="term" value="P:establishment of competence for transformation"/>
    <property type="evidence" value="ECO:0007669"/>
    <property type="project" value="UniProtKB-KW"/>
</dbReference>
<sequence length="143" mass="16803">MNKTKKIAGFTLLETLIVMSLVGCLVILTISPLKRSYSSLEEKIFWWKMERTWVSQYQNVKQKKQALKIIYYPTRVVFKSDQQVILKYPATLAVFKIQKIQVNSRGHVKPATVIFKSKVNNCYYYVKFQLGYGGCYRIEQKME</sequence>
<dbReference type="GO" id="GO:0009986">
    <property type="term" value="C:cell surface"/>
    <property type="evidence" value="ECO:0007669"/>
    <property type="project" value="UniProtKB-SubCell"/>
</dbReference>
<keyword evidence="5" id="KW-1185">Reference proteome</keyword>
<evidence type="ECO:0000256" key="1">
    <source>
        <dbReference type="ARBA" id="ARBA00004241"/>
    </source>
</evidence>
<dbReference type="RefSeq" id="WP_027106750.1">
    <property type="nucleotide sequence ID" value="NZ_AUHP01000017.1"/>
</dbReference>
<evidence type="ECO:0000256" key="2">
    <source>
        <dbReference type="ARBA" id="ARBA00023287"/>
    </source>
</evidence>
<keyword evidence="3" id="KW-0812">Transmembrane</keyword>
<dbReference type="EMBL" id="JQBZ01000007">
    <property type="protein sequence ID" value="KRN89966.1"/>
    <property type="molecule type" value="Genomic_DNA"/>
</dbReference>
<dbReference type="STRING" id="1122146.IV53_GL001084"/>
<evidence type="ECO:0000256" key="3">
    <source>
        <dbReference type="SAM" id="Phobius"/>
    </source>
</evidence>
<comment type="subcellular location">
    <subcellularLocation>
        <location evidence="1">Cell surface</location>
    </subcellularLocation>
</comment>
<gene>
    <name evidence="4" type="ORF">IV53_GL001084</name>
</gene>
<dbReference type="Proteomes" id="UP000051500">
    <property type="component" value="Unassembled WGS sequence"/>
</dbReference>
<keyword evidence="3" id="KW-1133">Transmembrane helix</keyword>
<keyword evidence="2" id="KW-0178">Competence</keyword>
<comment type="caution">
    <text evidence="4">The sequence shown here is derived from an EMBL/GenBank/DDBJ whole genome shotgun (WGS) entry which is preliminary data.</text>
</comment>
<dbReference type="Pfam" id="PF07963">
    <property type="entry name" value="N_methyl"/>
    <property type="match status" value="1"/>
</dbReference>
<accession>A0A0R2KKQ3</accession>
<feature type="transmembrane region" description="Helical" evidence="3">
    <location>
        <begin position="7"/>
        <end position="30"/>
    </location>
</feature>
<evidence type="ECO:0000313" key="5">
    <source>
        <dbReference type="Proteomes" id="UP000051500"/>
    </source>
</evidence>
<proteinExistence type="predicted"/>